<keyword evidence="1" id="KW-0175">Coiled coil</keyword>
<dbReference type="RefSeq" id="WP_269833070.1">
    <property type="nucleotide sequence ID" value="NZ_JAPZLT010000029.1"/>
</dbReference>
<feature type="region of interest" description="Disordered" evidence="2">
    <location>
        <begin position="42"/>
        <end position="67"/>
    </location>
</feature>
<sequence>MREMQMTYQEIAKRLNIKLDSARKLVRRKRWKRTMGNDGNMRINVPLDGFKDDEPTDNATDIPTDVPRTDEYEKDIKIARLEAELKGMSDLVEAERRRADTEASRAQAAERDRDDWKDLATRPWWKKITG</sequence>
<proteinExistence type="predicted"/>
<dbReference type="AlphaFoldDB" id="A0A9X3QYE3"/>
<organism evidence="3 4">
    <name type="scientific">Agrobacterium leguminum</name>
    <dbReference type="NCBI Taxonomy" id="2792015"/>
    <lineage>
        <taxon>Bacteria</taxon>
        <taxon>Pseudomonadati</taxon>
        <taxon>Pseudomonadota</taxon>
        <taxon>Alphaproteobacteria</taxon>
        <taxon>Hyphomicrobiales</taxon>
        <taxon>Rhizobiaceae</taxon>
        <taxon>Rhizobium/Agrobacterium group</taxon>
        <taxon>Agrobacterium</taxon>
    </lineage>
</organism>
<feature type="coiled-coil region" evidence="1">
    <location>
        <begin position="78"/>
        <end position="111"/>
    </location>
</feature>
<name>A0A9X3QYE3_9HYPH</name>
<evidence type="ECO:0000313" key="4">
    <source>
        <dbReference type="Proteomes" id="UP001151309"/>
    </source>
</evidence>
<dbReference type="Proteomes" id="UP001151309">
    <property type="component" value="Unassembled WGS sequence"/>
</dbReference>
<accession>A0A9X3QYE3</accession>
<dbReference type="EMBL" id="JAPZLT010000029">
    <property type="protein sequence ID" value="MCZ7912941.1"/>
    <property type="molecule type" value="Genomic_DNA"/>
</dbReference>
<evidence type="ECO:0000313" key="3">
    <source>
        <dbReference type="EMBL" id="MCZ7912941.1"/>
    </source>
</evidence>
<gene>
    <name evidence="3" type="ORF">O9X94_26835</name>
</gene>
<evidence type="ECO:0000256" key="2">
    <source>
        <dbReference type="SAM" id="MobiDB-lite"/>
    </source>
</evidence>
<comment type="caution">
    <text evidence="3">The sequence shown here is derived from an EMBL/GenBank/DDBJ whole genome shotgun (WGS) entry which is preliminary data.</text>
</comment>
<protein>
    <submittedName>
        <fullName evidence="3">Uncharacterized protein</fullName>
    </submittedName>
</protein>
<evidence type="ECO:0000256" key="1">
    <source>
        <dbReference type="SAM" id="Coils"/>
    </source>
</evidence>
<reference evidence="3" key="1">
    <citation type="submission" date="2022-12" db="EMBL/GenBank/DDBJ databases">
        <title>Draft genome sequences of 22 rhizogenic Agrobacterium biovar 1 strains, the causative agent of hairy root disease.</title>
        <authorList>
            <person name="Kim N."/>
            <person name="Vargas P."/>
            <person name="Rediers H."/>
        </authorList>
    </citation>
    <scope>NUCLEOTIDE SEQUENCE</scope>
    <source>
        <strain evidence="3">ST07.17.026</strain>
    </source>
</reference>
<keyword evidence="4" id="KW-1185">Reference proteome</keyword>